<gene>
    <name evidence="1" type="ORF">HNR61_000270</name>
</gene>
<accession>A0A7W3QIW7</accession>
<reference evidence="1 2" key="1">
    <citation type="submission" date="2020-08" db="EMBL/GenBank/DDBJ databases">
        <title>Genomic Encyclopedia of Type Strains, Phase IV (KMG-IV): sequencing the most valuable type-strain genomes for metagenomic binning, comparative biology and taxonomic classification.</title>
        <authorList>
            <person name="Goeker M."/>
        </authorList>
    </citation>
    <scope>NUCLEOTIDE SEQUENCE [LARGE SCALE GENOMIC DNA]</scope>
    <source>
        <strain evidence="1 2">DSM 44197</strain>
    </source>
</reference>
<evidence type="ECO:0000313" key="1">
    <source>
        <dbReference type="EMBL" id="MBA8948672.1"/>
    </source>
</evidence>
<sequence length="208" mass="21938">MTLHVGPHALTSRAVHVHLAPGAGLRPLVVADVLRRVAERRRHRVRLTAAARFPADPADYNVRAPESLAPDTADVLISPAPAPGALLVPNETGAPDPDPLVTRLALLEAPYRVPVALTPETLRSAADRLARYRRLVAEWATSPGRPMHRPSAAEAEDALAADLDTPEALAVLDRLAGSGEIPPGAKLETFVHVDLLLGLDVVAAIGTA</sequence>
<dbReference type="EMBL" id="JACJIA010000001">
    <property type="protein sequence ID" value="MBA8948672.1"/>
    <property type="molecule type" value="Genomic_DNA"/>
</dbReference>
<evidence type="ECO:0000313" key="2">
    <source>
        <dbReference type="Proteomes" id="UP000572680"/>
    </source>
</evidence>
<protein>
    <submittedName>
        <fullName evidence="1">Uncharacterized protein</fullName>
    </submittedName>
</protein>
<proteinExistence type="predicted"/>
<dbReference type="AlphaFoldDB" id="A0A7W3QIW7"/>
<organism evidence="1 2">
    <name type="scientific">Actinomadura namibiensis</name>
    <dbReference type="NCBI Taxonomy" id="182080"/>
    <lineage>
        <taxon>Bacteria</taxon>
        <taxon>Bacillati</taxon>
        <taxon>Actinomycetota</taxon>
        <taxon>Actinomycetes</taxon>
        <taxon>Streptosporangiales</taxon>
        <taxon>Thermomonosporaceae</taxon>
        <taxon>Actinomadura</taxon>
    </lineage>
</organism>
<name>A0A7W3QIW7_ACTNM</name>
<dbReference type="RefSeq" id="WP_182841277.1">
    <property type="nucleotide sequence ID" value="NZ_BAAALP010000015.1"/>
</dbReference>
<comment type="caution">
    <text evidence="1">The sequence shown here is derived from an EMBL/GenBank/DDBJ whole genome shotgun (WGS) entry which is preliminary data.</text>
</comment>
<keyword evidence="2" id="KW-1185">Reference proteome</keyword>
<dbReference type="Proteomes" id="UP000572680">
    <property type="component" value="Unassembled WGS sequence"/>
</dbReference>
<dbReference type="Gene3D" id="1.20.120.640">
    <property type="entry name" value="Anticodon-binding domain of a subclass of class I aminoacyl-tRNA synthetases"/>
    <property type="match status" value="1"/>
</dbReference>